<organism evidence="6 7">
    <name type="scientific">Corynebacterium occultum</name>
    <dbReference type="NCBI Taxonomy" id="2675219"/>
    <lineage>
        <taxon>Bacteria</taxon>
        <taxon>Bacillati</taxon>
        <taxon>Actinomycetota</taxon>
        <taxon>Actinomycetes</taxon>
        <taxon>Mycobacteriales</taxon>
        <taxon>Corynebacteriaceae</taxon>
        <taxon>Corynebacterium</taxon>
    </lineage>
</organism>
<dbReference type="AlphaFoldDB" id="A0A6B8WQJ0"/>
<comment type="similarity">
    <text evidence="3">Belongs to the glycosyl hydrolase 5 (cellulase A) family.</text>
</comment>
<evidence type="ECO:0000313" key="6">
    <source>
        <dbReference type="EMBL" id="QGU08518.1"/>
    </source>
</evidence>
<keyword evidence="7" id="KW-1185">Reference proteome</keyword>
<keyword evidence="1 3" id="KW-0378">Hydrolase</keyword>
<keyword evidence="4" id="KW-1133">Transmembrane helix</keyword>
<dbReference type="SUPFAM" id="SSF51445">
    <property type="entry name" value="(Trans)glycosidases"/>
    <property type="match status" value="1"/>
</dbReference>
<dbReference type="Proteomes" id="UP000424462">
    <property type="component" value="Chromosome"/>
</dbReference>
<reference evidence="6 7" key="1">
    <citation type="submission" date="2019-11" db="EMBL/GenBank/DDBJ databases">
        <title>Complete genome sequence of Corynebacterium kalinowskii 1959, a novel Corynebacterium species isolated from soil of a small paddock in Vilsendorf, Germany.</title>
        <authorList>
            <person name="Schaffert L."/>
            <person name="Ruwe M."/>
            <person name="Milse J."/>
            <person name="Hanuschka K."/>
            <person name="Ortseifen V."/>
            <person name="Droste J."/>
            <person name="Brandt D."/>
            <person name="Schlueter L."/>
            <person name="Kutter Y."/>
            <person name="Vinke S."/>
            <person name="Viehoefer P."/>
            <person name="Jacob L."/>
            <person name="Luebke N.-C."/>
            <person name="Schulte-Berndt E."/>
            <person name="Hain C."/>
            <person name="Linder M."/>
            <person name="Schmidt P."/>
            <person name="Wollenschlaeger L."/>
            <person name="Luttermann T."/>
            <person name="Thieme E."/>
            <person name="Hassa J."/>
            <person name="Haak M."/>
            <person name="Wittchen M."/>
            <person name="Mentz A."/>
            <person name="Persicke M."/>
            <person name="Busche T."/>
            <person name="Ruckert C."/>
        </authorList>
    </citation>
    <scope>NUCLEOTIDE SEQUENCE [LARGE SCALE GENOMIC DNA]</scope>
    <source>
        <strain evidence="6 7">2039</strain>
    </source>
</reference>
<sequence>MADPEKSGGGGGAGEGRRGKGDYFAWLTTAVAVLLSTYLVWNILTPAGGEGPEVEMPEAPAAGCTRLGIAGPAAWEKMSEEEFRRMLEEQVTLGATWIRVSASWHAMERIQGELYWDALDMRIEAIADAGLRPLLLIHTLPTWVEGFGTLGSGAAQQYGDFAGAVAQRYGEHIEAYEIWNEPNIERFWPDPSPAAYAEMLVDAAPKIRAADPSATLVAGGVAPAINVAGESYSAYTFLEELHELGAMQQVDAIAVHPYSYPERPSGMSRWNTFHQLASFKKMMRRYGDPKPIWLTEFGAPTAGQGGVGEQEQAAMIAEALHLSWPDPMLGPLFIYTMYDLDFGAEDRESHFGIMYGPGDPKAAFTQLREAAEQCHEDLGER</sequence>
<evidence type="ECO:0000313" key="7">
    <source>
        <dbReference type="Proteomes" id="UP000424462"/>
    </source>
</evidence>
<keyword evidence="4" id="KW-0472">Membrane</keyword>
<dbReference type="RefSeq" id="WP_231598780.1">
    <property type="nucleotide sequence ID" value="NZ_CP046455.1"/>
</dbReference>
<dbReference type="InterPro" id="IPR051923">
    <property type="entry name" value="Glycosyl_Hydrolase_39"/>
</dbReference>
<dbReference type="PANTHER" id="PTHR12631">
    <property type="entry name" value="ALPHA-L-IDURONIDASE"/>
    <property type="match status" value="1"/>
</dbReference>
<feature type="transmembrane region" description="Helical" evidence="4">
    <location>
        <begin position="23"/>
        <end position="44"/>
    </location>
</feature>
<keyword evidence="2 3" id="KW-0326">Glycosidase</keyword>
<evidence type="ECO:0000256" key="4">
    <source>
        <dbReference type="SAM" id="Phobius"/>
    </source>
</evidence>
<accession>A0A6B8WQJ0</accession>
<dbReference type="InterPro" id="IPR001547">
    <property type="entry name" value="Glyco_hydro_5"/>
</dbReference>
<feature type="domain" description="Glycoside hydrolase family 5" evidence="5">
    <location>
        <begin position="83"/>
        <end position="316"/>
    </location>
</feature>
<name>A0A6B8WQJ0_9CORY</name>
<evidence type="ECO:0000256" key="3">
    <source>
        <dbReference type="RuleBase" id="RU361153"/>
    </source>
</evidence>
<evidence type="ECO:0000259" key="5">
    <source>
        <dbReference type="Pfam" id="PF00150"/>
    </source>
</evidence>
<dbReference type="GO" id="GO:0004553">
    <property type="term" value="F:hydrolase activity, hydrolyzing O-glycosyl compounds"/>
    <property type="evidence" value="ECO:0007669"/>
    <property type="project" value="InterPro"/>
</dbReference>
<evidence type="ECO:0000256" key="2">
    <source>
        <dbReference type="ARBA" id="ARBA00023295"/>
    </source>
</evidence>
<dbReference type="EMBL" id="CP046455">
    <property type="protein sequence ID" value="QGU08518.1"/>
    <property type="molecule type" value="Genomic_DNA"/>
</dbReference>
<protein>
    <submittedName>
        <fullName evidence="6">Cellulase (Glycosyl hydrolase family 5)</fullName>
    </submittedName>
</protein>
<evidence type="ECO:0000256" key="1">
    <source>
        <dbReference type="ARBA" id="ARBA00022801"/>
    </source>
</evidence>
<dbReference type="KEGG" id="cok:COCCU_13095"/>
<dbReference type="InterPro" id="IPR017853">
    <property type="entry name" value="GH"/>
</dbReference>
<dbReference type="PANTHER" id="PTHR12631:SF10">
    <property type="entry name" value="BETA-XYLOSIDASE-LIKE PROTEIN-RELATED"/>
    <property type="match status" value="1"/>
</dbReference>
<dbReference type="GO" id="GO:0000272">
    <property type="term" value="P:polysaccharide catabolic process"/>
    <property type="evidence" value="ECO:0007669"/>
    <property type="project" value="InterPro"/>
</dbReference>
<keyword evidence="4" id="KW-0812">Transmembrane</keyword>
<gene>
    <name evidence="6" type="ORF">COCCU_13095</name>
</gene>
<dbReference type="Pfam" id="PF00150">
    <property type="entry name" value="Cellulase"/>
    <property type="match status" value="1"/>
</dbReference>
<dbReference type="Gene3D" id="3.20.20.80">
    <property type="entry name" value="Glycosidases"/>
    <property type="match status" value="1"/>
</dbReference>
<proteinExistence type="inferred from homology"/>